<protein>
    <recommendedName>
        <fullName evidence="4">Alkyl hydroperoxide reductase C</fullName>
        <ecNumber evidence="3">1.11.1.26</ecNumber>
    </recommendedName>
    <alternativeName>
        <fullName evidence="9">Peroxiredoxin</fullName>
    </alternativeName>
</protein>
<dbReference type="InterPro" id="IPR019479">
    <property type="entry name" value="Peroxiredoxin_C"/>
</dbReference>
<dbReference type="GO" id="GO:0005829">
    <property type="term" value="C:cytosol"/>
    <property type="evidence" value="ECO:0007669"/>
    <property type="project" value="TreeGrafter"/>
</dbReference>
<dbReference type="Gene3D" id="3.40.30.10">
    <property type="entry name" value="Glutaredoxin"/>
    <property type="match status" value="1"/>
</dbReference>
<evidence type="ECO:0000256" key="10">
    <source>
        <dbReference type="ARBA" id="ARBA00047572"/>
    </source>
</evidence>
<evidence type="ECO:0000313" key="14">
    <source>
        <dbReference type="Proteomes" id="UP000217944"/>
    </source>
</evidence>
<dbReference type="GO" id="GO:0006979">
    <property type="term" value="P:response to oxidative stress"/>
    <property type="evidence" value="ECO:0007669"/>
    <property type="project" value="TreeGrafter"/>
</dbReference>
<keyword evidence="14" id="KW-1185">Reference proteome</keyword>
<dbReference type="CDD" id="cd03015">
    <property type="entry name" value="PRX_Typ2cys"/>
    <property type="match status" value="1"/>
</dbReference>
<dbReference type="SUPFAM" id="SSF52833">
    <property type="entry name" value="Thioredoxin-like"/>
    <property type="match status" value="1"/>
</dbReference>
<dbReference type="GO" id="GO:0033554">
    <property type="term" value="P:cellular response to stress"/>
    <property type="evidence" value="ECO:0007669"/>
    <property type="project" value="TreeGrafter"/>
</dbReference>
<feature type="domain" description="Thioredoxin" evidence="12">
    <location>
        <begin position="34"/>
        <end position="191"/>
    </location>
</feature>
<keyword evidence="7 13" id="KW-0560">Oxidoreductase</keyword>
<evidence type="ECO:0000256" key="6">
    <source>
        <dbReference type="ARBA" id="ARBA00022862"/>
    </source>
</evidence>
<comment type="similarity">
    <text evidence="1">Belongs to the peroxiredoxin family. AhpC/Prx1 subfamily.</text>
</comment>
<sequence length="251" mass="27847">MACEKDTKTLASEAENKTQNEEVNMENVQTQNGVLVLKEMPEFKAEAYNAETGHYTEVSSEDYKGKWTVICFYPADFTFVCPTEIAAVNAALPFLKELGVEVLAVSTDTKFSHKRFVETEPLLKDLKLTIAQDPTGEISRKFGVLIEGAGLALRGRFLINPDGQIVAEEVQAPPVGRSVKEFIRQIIAHQHAYKTGEVCPANWKPGKKTLPVNTDVEPMTGNVGAYVTIEDLVDENDMKEMEEMVKAFKNA</sequence>
<dbReference type="OrthoDB" id="9812811at2"/>
<proteinExistence type="inferred from homology"/>
<evidence type="ECO:0000256" key="11">
    <source>
        <dbReference type="SAM" id="MobiDB-lite"/>
    </source>
</evidence>
<evidence type="ECO:0000256" key="9">
    <source>
        <dbReference type="ARBA" id="ARBA00032077"/>
    </source>
</evidence>
<comment type="catalytic activity">
    <reaction evidence="10">
        <text>a hydroperoxide + NADH + H(+) = an alcohol + NAD(+) + H2O</text>
        <dbReference type="Rhea" id="RHEA:62628"/>
        <dbReference type="ChEBI" id="CHEBI:15377"/>
        <dbReference type="ChEBI" id="CHEBI:15378"/>
        <dbReference type="ChEBI" id="CHEBI:30879"/>
        <dbReference type="ChEBI" id="CHEBI:35924"/>
        <dbReference type="ChEBI" id="CHEBI:57540"/>
        <dbReference type="ChEBI" id="CHEBI:57945"/>
        <dbReference type="EC" id="1.11.1.26"/>
    </reaction>
</comment>
<dbReference type="PROSITE" id="PS51352">
    <property type="entry name" value="THIOREDOXIN_2"/>
    <property type="match status" value="1"/>
</dbReference>
<dbReference type="GO" id="GO:0102039">
    <property type="term" value="F:NADH-dependent peroxiredoxin activity"/>
    <property type="evidence" value="ECO:0007669"/>
    <property type="project" value="UniProtKB-EC"/>
</dbReference>
<gene>
    <name evidence="13" type="ORF">LNAT_P0564</name>
</gene>
<dbReference type="InterPro" id="IPR036249">
    <property type="entry name" value="Thioredoxin-like_sf"/>
</dbReference>
<dbReference type="GO" id="GO:0045454">
    <property type="term" value="P:cell redox homeostasis"/>
    <property type="evidence" value="ECO:0007669"/>
    <property type="project" value="TreeGrafter"/>
</dbReference>
<dbReference type="RefSeq" id="WP_096258417.1">
    <property type="nucleotide sequence ID" value="NZ_BDME01000001.1"/>
</dbReference>
<dbReference type="PANTHER" id="PTHR10681:SF121">
    <property type="entry name" value="ALKYL HYDROPEROXIDE REDUCTASE C"/>
    <property type="match status" value="1"/>
</dbReference>
<dbReference type="GO" id="GO:0042744">
    <property type="term" value="P:hydrogen peroxide catabolic process"/>
    <property type="evidence" value="ECO:0007669"/>
    <property type="project" value="TreeGrafter"/>
</dbReference>
<evidence type="ECO:0000256" key="7">
    <source>
        <dbReference type="ARBA" id="ARBA00023002"/>
    </source>
</evidence>
<evidence type="ECO:0000256" key="5">
    <source>
        <dbReference type="ARBA" id="ARBA00022559"/>
    </source>
</evidence>
<keyword evidence="8" id="KW-0676">Redox-active center</keyword>
<dbReference type="Pfam" id="PF00578">
    <property type="entry name" value="AhpC-TSA"/>
    <property type="match status" value="1"/>
</dbReference>
<dbReference type="InterPro" id="IPR013766">
    <property type="entry name" value="Thioredoxin_domain"/>
</dbReference>
<dbReference type="EMBL" id="BDME01000001">
    <property type="protein sequence ID" value="GAX87269.1"/>
    <property type="molecule type" value="Genomic_DNA"/>
</dbReference>
<evidence type="ECO:0000256" key="8">
    <source>
        <dbReference type="ARBA" id="ARBA00023284"/>
    </source>
</evidence>
<evidence type="ECO:0000256" key="3">
    <source>
        <dbReference type="ARBA" id="ARBA00013021"/>
    </source>
</evidence>
<feature type="region of interest" description="Disordered" evidence="11">
    <location>
        <begin position="1"/>
        <end position="23"/>
    </location>
</feature>
<dbReference type="InterPro" id="IPR050217">
    <property type="entry name" value="Peroxiredoxin"/>
</dbReference>
<evidence type="ECO:0000313" key="13">
    <source>
        <dbReference type="EMBL" id="GAX87269.1"/>
    </source>
</evidence>
<accession>A0A292YCT6</accession>
<keyword evidence="6" id="KW-0049">Antioxidant</keyword>
<dbReference type="EC" id="1.11.1.26" evidence="3"/>
<evidence type="ECO:0000256" key="4">
    <source>
        <dbReference type="ARBA" id="ARBA00017462"/>
    </source>
</evidence>
<evidence type="ECO:0000259" key="12">
    <source>
        <dbReference type="PROSITE" id="PS51352"/>
    </source>
</evidence>
<reference evidence="13 14" key="1">
    <citation type="journal article" date="2017" name="Syst. Appl. Microbiol.">
        <title>Lebetimonas natsushimae sp. nov., a novel strictly anaerobic, moderately thermophilic chemoautotroph isolated from a deep-sea hydrothermal vent polychaete nest in the Mid-Okinawa Trough.</title>
        <authorList>
            <person name="Nagata R."/>
            <person name="Takaki Y."/>
            <person name="Tame A."/>
            <person name="Nunoura T."/>
            <person name="Muto H."/>
            <person name="Mino S."/>
            <person name="Sawayama S."/>
            <person name="Takai K."/>
            <person name="Nakagawa S."/>
        </authorList>
    </citation>
    <scope>NUCLEOTIDE SEQUENCE [LARGE SCALE GENOMIC DNA]</scope>
    <source>
        <strain evidence="13 14">HS1857</strain>
    </source>
</reference>
<dbReference type="AlphaFoldDB" id="A0A292YCT6"/>
<dbReference type="InterPro" id="IPR000866">
    <property type="entry name" value="AhpC/TSA"/>
</dbReference>
<dbReference type="GO" id="GO:0008379">
    <property type="term" value="F:thioredoxin peroxidase activity"/>
    <property type="evidence" value="ECO:0007669"/>
    <property type="project" value="TreeGrafter"/>
</dbReference>
<feature type="compositionally biased region" description="Basic and acidic residues" evidence="11">
    <location>
        <begin position="1"/>
        <end position="20"/>
    </location>
</feature>
<keyword evidence="5 13" id="KW-0575">Peroxidase</keyword>
<dbReference type="Pfam" id="PF10417">
    <property type="entry name" value="1-cysPrx_C"/>
    <property type="match status" value="1"/>
</dbReference>
<dbReference type="PANTHER" id="PTHR10681">
    <property type="entry name" value="THIOREDOXIN PEROXIDASE"/>
    <property type="match status" value="1"/>
</dbReference>
<comment type="caution">
    <text evidence="13">The sequence shown here is derived from an EMBL/GenBank/DDBJ whole genome shotgun (WGS) entry which is preliminary data.</text>
</comment>
<organism evidence="13 14">
    <name type="scientific">Lebetimonas natsushimae</name>
    <dbReference type="NCBI Taxonomy" id="1936991"/>
    <lineage>
        <taxon>Bacteria</taxon>
        <taxon>Pseudomonadati</taxon>
        <taxon>Campylobacterota</taxon>
        <taxon>Epsilonproteobacteria</taxon>
        <taxon>Nautiliales</taxon>
        <taxon>Nautiliaceae</taxon>
        <taxon>Lebetimonas</taxon>
    </lineage>
</organism>
<evidence type="ECO:0000256" key="1">
    <source>
        <dbReference type="ARBA" id="ARBA00009796"/>
    </source>
</evidence>
<comment type="subunit">
    <text evidence="2">Homodimer; disulfide-linked, upon oxidation. 5 homodimers assemble to form a ring-like decamer.</text>
</comment>
<evidence type="ECO:0000256" key="2">
    <source>
        <dbReference type="ARBA" id="ARBA00011654"/>
    </source>
</evidence>
<dbReference type="Proteomes" id="UP000217944">
    <property type="component" value="Unassembled WGS sequence"/>
</dbReference>
<name>A0A292YCT6_9BACT</name>